<dbReference type="EMBL" id="QJKJ01001337">
    <property type="protein sequence ID" value="RDY08118.1"/>
    <property type="molecule type" value="Genomic_DNA"/>
</dbReference>
<dbReference type="Gene3D" id="2.40.50.140">
    <property type="entry name" value="Nucleic acid-binding proteins"/>
    <property type="match status" value="1"/>
</dbReference>
<evidence type="ECO:0000313" key="2">
    <source>
        <dbReference type="EMBL" id="RDY08118.1"/>
    </source>
</evidence>
<evidence type="ECO:0000259" key="1">
    <source>
        <dbReference type="Pfam" id="PF02721"/>
    </source>
</evidence>
<dbReference type="OrthoDB" id="1914402at2759"/>
<name>A0A371HZA0_MUCPR</name>
<feature type="non-terminal residue" evidence="2">
    <location>
        <position position="1"/>
    </location>
</feature>
<gene>
    <name evidence="2" type="ORF">CR513_07680</name>
</gene>
<proteinExistence type="predicted"/>
<accession>A0A371HZA0</accession>
<feature type="domain" description="Replication protein A 70 kDa DNA-binding subunit B/D first OB fold" evidence="1">
    <location>
        <begin position="1"/>
        <end position="74"/>
    </location>
</feature>
<dbReference type="Proteomes" id="UP000257109">
    <property type="component" value="Unassembled WGS sequence"/>
</dbReference>
<organism evidence="2 3">
    <name type="scientific">Mucuna pruriens</name>
    <name type="common">Velvet bean</name>
    <name type="synonym">Dolichos pruriens</name>
    <dbReference type="NCBI Taxonomy" id="157652"/>
    <lineage>
        <taxon>Eukaryota</taxon>
        <taxon>Viridiplantae</taxon>
        <taxon>Streptophyta</taxon>
        <taxon>Embryophyta</taxon>
        <taxon>Tracheophyta</taxon>
        <taxon>Spermatophyta</taxon>
        <taxon>Magnoliopsida</taxon>
        <taxon>eudicotyledons</taxon>
        <taxon>Gunneridae</taxon>
        <taxon>Pentapetalae</taxon>
        <taxon>rosids</taxon>
        <taxon>fabids</taxon>
        <taxon>Fabales</taxon>
        <taxon>Fabaceae</taxon>
        <taxon>Papilionoideae</taxon>
        <taxon>50 kb inversion clade</taxon>
        <taxon>NPAAA clade</taxon>
        <taxon>indigoferoid/millettioid clade</taxon>
        <taxon>Phaseoleae</taxon>
        <taxon>Mucuna</taxon>
    </lineage>
</organism>
<dbReference type="Pfam" id="PF02721">
    <property type="entry name" value="DUF223"/>
    <property type="match status" value="1"/>
</dbReference>
<dbReference type="InterPro" id="IPR012340">
    <property type="entry name" value="NA-bd_OB-fold"/>
</dbReference>
<keyword evidence="3" id="KW-1185">Reference proteome</keyword>
<dbReference type="AlphaFoldDB" id="A0A371HZA0"/>
<reference evidence="2" key="1">
    <citation type="submission" date="2018-05" db="EMBL/GenBank/DDBJ databases">
        <title>Draft genome of Mucuna pruriens seed.</title>
        <authorList>
            <person name="Nnadi N.E."/>
            <person name="Vos R."/>
            <person name="Hasami M.H."/>
            <person name="Devisetty U.K."/>
            <person name="Aguiy J.C."/>
        </authorList>
    </citation>
    <scope>NUCLEOTIDE SEQUENCE [LARGE SCALE GENOMIC DNA]</scope>
    <source>
        <strain evidence="2">JCA_2017</strain>
    </source>
</reference>
<evidence type="ECO:0000313" key="3">
    <source>
        <dbReference type="Proteomes" id="UP000257109"/>
    </source>
</evidence>
<protein>
    <recommendedName>
        <fullName evidence="1">Replication protein A 70 kDa DNA-binding subunit B/D first OB fold domain-containing protein</fullName>
    </recommendedName>
</protein>
<comment type="caution">
    <text evidence="2">The sequence shown here is derived from an EMBL/GenBank/DDBJ whole genome shotgun (WGS) entry which is preliminary data.</text>
</comment>
<sequence length="74" mass="8691">INVRIIHLWKIPNFKDAMQTNTLEMILLDENSSNIQATIKHNLITRLYSLLEDELSYLIENLLDTQNDSKFKTT</sequence>
<dbReference type="InterPro" id="IPR003871">
    <property type="entry name" value="RFA1B/D_OB_1st"/>
</dbReference>